<dbReference type="Pfam" id="PF24877">
    <property type="entry name" value="ILV_EDD_C"/>
    <property type="match status" value="1"/>
</dbReference>
<comment type="pathway">
    <text evidence="12">Amino-acid biosynthesis; L-valine biosynthesis; L-valine from pyruvate: step 3/4.</text>
</comment>
<dbReference type="InterPro" id="IPR042096">
    <property type="entry name" value="Dihydro-acid_dehy_C"/>
</dbReference>
<dbReference type="RefSeq" id="WP_184097347.1">
    <property type="nucleotide sequence ID" value="NZ_JACHHN010000001.1"/>
</dbReference>
<organism evidence="19 20">
    <name type="scientific">Silvimonas terrae</name>
    <dbReference type="NCBI Taxonomy" id="300266"/>
    <lineage>
        <taxon>Bacteria</taxon>
        <taxon>Pseudomonadati</taxon>
        <taxon>Pseudomonadota</taxon>
        <taxon>Betaproteobacteria</taxon>
        <taxon>Neisseriales</taxon>
        <taxon>Chitinibacteraceae</taxon>
        <taxon>Silvimonas</taxon>
    </lineage>
</organism>
<comment type="catalytic activity">
    <reaction evidence="11">
        <text>(2R)-2,3-dihydroxy-3-methylbutanoate = 3-methyl-2-oxobutanoate + H2O</text>
        <dbReference type="Rhea" id="RHEA:24809"/>
        <dbReference type="ChEBI" id="CHEBI:11851"/>
        <dbReference type="ChEBI" id="CHEBI:15377"/>
        <dbReference type="ChEBI" id="CHEBI:49072"/>
        <dbReference type="EC" id="4.2.1.9"/>
    </reaction>
    <physiologicalReaction direction="left-to-right" evidence="11">
        <dbReference type="Rhea" id="RHEA:24810"/>
    </physiologicalReaction>
</comment>
<dbReference type="InterPro" id="IPR020558">
    <property type="entry name" value="DiOHA_6PGluconate_deHydtase_CS"/>
</dbReference>
<accession>A0A840RBB8</accession>
<evidence type="ECO:0000256" key="15">
    <source>
        <dbReference type="ARBA" id="ARBA00034078"/>
    </source>
</evidence>
<keyword evidence="20" id="KW-1185">Reference proteome</keyword>
<dbReference type="PROSITE" id="PS00886">
    <property type="entry name" value="ILVD_EDD_1"/>
    <property type="match status" value="1"/>
</dbReference>
<dbReference type="PANTHER" id="PTHR43661:SF3">
    <property type="entry name" value="D-XYLONATE DEHYDRATASE YAGF-RELATED"/>
    <property type="match status" value="1"/>
</dbReference>
<dbReference type="InterPro" id="IPR000581">
    <property type="entry name" value="ILV_EDD_N"/>
</dbReference>
<dbReference type="GO" id="GO:0046872">
    <property type="term" value="F:metal ion binding"/>
    <property type="evidence" value="ECO:0007669"/>
    <property type="project" value="UniProtKB-KW"/>
</dbReference>
<evidence type="ECO:0000256" key="3">
    <source>
        <dbReference type="ARBA" id="ARBA00022605"/>
    </source>
</evidence>
<dbReference type="GO" id="GO:0051537">
    <property type="term" value="F:2 iron, 2 sulfur cluster binding"/>
    <property type="evidence" value="ECO:0007669"/>
    <property type="project" value="UniProtKB-KW"/>
</dbReference>
<dbReference type="FunFam" id="3.50.30.80:FF:000001">
    <property type="entry name" value="Dihydroxy-acid dehydratase"/>
    <property type="match status" value="1"/>
</dbReference>
<evidence type="ECO:0000256" key="11">
    <source>
        <dbReference type="ARBA" id="ARBA00029304"/>
    </source>
</evidence>
<dbReference type="NCBIfam" id="TIGR00110">
    <property type="entry name" value="ilvD"/>
    <property type="match status" value="1"/>
</dbReference>
<evidence type="ECO:0000259" key="17">
    <source>
        <dbReference type="Pfam" id="PF00920"/>
    </source>
</evidence>
<sequence>MSGCQGCSNHFNPVLEGDDGALKRALYKSMGHTDEQLRKPVIAVVNSYTNATAGHVNLNELTEKVLKGIADAGGVGMVFGTIAPCDGIAEGHLGMRYVLAAREVITASIEVMMRAHRFDGMVMLGSCDKIVPAMLMAAARLDVPAILVNGGPMYPAQYKGKHWDGNIVTEAIGWKKRGQITEAEFRHIEDIAEPGPGSCTMYGTANTMCCLAEALGMSLPGSAVIPATHPERRTVAEQSGQTIVDLVRNGITARQIITPASIRNAMAFLLATGGSTNAILHLQAIHDEAELGPLPLSAFDELSHQVPLLAALYPASEHDMIDFWEAGGVPAVEHELQSLYDLNTLTVCGQTKAELLAAGKPTARPAVVHPLDNPVRQEAGVAVLHGNISPLGCVVKPAAVPENLMQFSGPAVVFSSEQESIDAIMSGQIKPGSALVLRYEGPRGGPGMPEMYKPMKSLEGMGLSDTCALITDGRFSGSNRGLFVGHISPEAVDGGPLALIENGDPIAIDIPARTLTLQVDPAILAQRKHTWQPVQKEVPRGFLRLYRDRAASAALGAVLNNEQA</sequence>
<comment type="caution">
    <text evidence="19">The sequence shown here is derived from an EMBL/GenBank/DDBJ whole genome shotgun (WGS) entry which is preliminary data.</text>
</comment>
<dbReference type="GO" id="GO:0009099">
    <property type="term" value="P:L-valine biosynthetic process"/>
    <property type="evidence" value="ECO:0007669"/>
    <property type="project" value="UniProtKB-UniPathway"/>
</dbReference>
<keyword evidence="3" id="KW-0028">Amino-acid biosynthesis</keyword>
<keyword evidence="5" id="KW-0479">Metal-binding</keyword>
<dbReference type="InterPro" id="IPR004404">
    <property type="entry name" value="DihydroxyA_deHydtase"/>
</dbReference>
<keyword evidence="4" id="KW-0001">2Fe-2S</keyword>
<dbReference type="GO" id="GO:0009097">
    <property type="term" value="P:isoleucine biosynthetic process"/>
    <property type="evidence" value="ECO:0007669"/>
    <property type="project" value="UniProtKB-UniPathway"/>
</dbReference>
<dbReference type="Gene3D" id="3.50.30.80">
    <property type="entry name" value="IlvD/EDD C-terminal domain-like"/>
    <property type="match status" value="1"/>
</dbReference>
<comment type="pathway">
    <text evidence="13">Amino-acid biosynthesis; L-isoleucine biosynthesis; L-isoleucine from 2-oxobutanoate: step 3/4.</text>
</comment>
<reference evidence="19 20" key="1">
    <citation type="submission" date="2020-08" db="EMBL/GenBank/DDBJ databases">
        <title>Genomic Encyclopedia of Type Strains, Phase IV (KMG-IV): sequencing the most valuable type-strain genomes for metagenomic binning, comparative biology and taxonomic classification.</title>
        <authorList>
            <person name="Goeker M."/>
        </authorList>
    </citation>
    <scope>NUCLEOTIDE SEQUENCE [LARGE SCALE GENOMIC DNA]</scope>
    <source>
        <strain evidence="19 20">DSM 18233</strain>
    </source>
</reference>
<keyword evidence="7" id="KW-0408">Iron</keyword>
<dbReference type="UniPathway" id="UPA00047">
    <property type="reaction ID" value="UER00057"/>
</dbReference>
<evidence type="ECO:0000256" key="9">
    <source>
        <dbReference type="ARBA" id="ARBA00023239"/>
    </source>
</evidence>
<evidence type="ECO:0000256" key="2">
    <source>
        <dbReference type="ARBA" id="ARBA00006486"/>
    </source>
</evidence>
<dbReference type="Proteomes" id="UP000543030">
    <property type="component" value="Unassembled WGS sequence"/>
</dbReference>
<dbReference type="PANTHER" id="PTHR43661">
    <property type="entry name" value="D-XYLONATE DEHYDRATASE"/>
    <property type="match status" value="1"/>
</dbReference>
<evidence type="ECO:0000256" key="13">
    <source>
        <dbReference type="ARBA" id="ARBA00029437"/>
    </source>
</evidence>
<feature type="domain" description="Dihydroxy-acid/6-phosphogluconate dehydratase C-terminal" evidence="18">
    <location>
        <begin position="367"/>
        <end position="557"/>
    </location>
</feature>
<dbReference type="EC" id="4.2.1.9" evidence="14 16"/>
<evidence type="ECO:0000313" key="20">
    <source>
        <dbReference type="Proteomes" id="UP000543030"/>
    </source>
</evidence>
<evidence type="ECO:0000256" key="16">
    <source>
        <dbReference type="NCBIfam" id="TIGR00110"/>
    </source>
</evidence>
<dbReference type="GO" id="GO:0004160">
    <property type="term" value="F:dihydroxy-acid dehydratase activity"/>
    <property type="evidence" value="ECO:0007669"/>
    <property type="project" value="UniProtKB-UniRule"/>
</dbReference>
<evidence type="ECO:0000256" key="4">
    <source>
        <dbReference type="ARBA" id="ARBA00022714"/>
    </source>
</evidence>
<dbReference type="SUPFAM" id="SSF143975">
    <property type="entry name" value="IlvD/EDD N-terminal domain-like"/>
    <property type="match status" value="1"/>
</dbReference>
<keyword evidence="9 19" id="KW-0456">Lyase</keyword>
<protein>
    <recommendedName>
        <fullName evidence="14 16">Dihydroxy-acid dehydratase</fullName>
        <ecNumber evidence="14 16">4.2.1.9</ecNumber>
    </recommendedName>
</protein>
<keyword evidence="8" id="KW-0411">Iron-sulfur</keyword>
<evidence type="ECO:0000313" key="19">
    <source>
        <dbReference type="EMBL" id="MBB5189874.1"/>
    </source>
</evidence>
<dbReference type="AlphaFoldDB" id="A0A840RBB8"/>
<evidence type="ECO:0000256" key="12">
    <source>
        <dbReference type="ARBA" id="ARBA00029436"/>
    </source>
</evidence>
<evidence type="ECO:0000256" key="14">
    <source>
        <dbReference type="ARBA" id="ARBA00029490"/>
    </source>
</evidence>
<evidence type="ECO:0000256" key="10">
    <source>
        <dbReference type="ARBA" id="ARBA00023304"/>
    </source>
</evidence>
<comment type="cofactor">
    <cofactor evidence="15">
        <name>[2Fe-2S] cluster</name>
        <dbReference type="ChEBI" id="CHEBI:190135"/>
    </cofactor>
</comment>
<keyword evidence="10" id="KW-0100">Branched-chain amino acid biosynthesis</keyword>
<proteinExistence type="inferred from homology"/>
<evidence type="ECO:0000256" key="8">
    <source>
        <dbReference type="ARBA" id="ARBA00023014"/>
    </source>
</evidence>
<keyword evidence="6" id="KW-0460">Magnesium</keyword>
<dbReference type="SUPFAM" id="SSF52016">
    <property type="entry name" value="LeuD/IlvD-like"/>
    <property type="match status" value="1"/>
</dbReference>
<evidence type="ECO:0000256" key="5">
    <source>
        <dbReference type="ARBA" id="ARBA00022723"/>
    </source>
</evidence>
<evidence type="ECO:0000256" key="7">
    <source>
        <dbReference type="ARBA" id="ARBA00023004"/>
    </source>
</evidence>
<comment type="cofactor">
    <cofactor evidence="1">
        <name>Mg(2+)</name>
        <dbReference type="ChEBI" id="CHEBI:18420"/>
    </cofactor>
</comment>
<gene>
    <name evidence="19" type="ORF">HNQ50_000584</name>
</gene>
<dbReference type="InterPro" id="IPR037237">
    <property type="entry name" value="IlvD/EDD_N"/>
</dbReference>
<name>A0A840RBB8_9NEIS</name>
<feature type="domain" description="Dihydroxy-acid/6-phosphogluconate dehydratase N-terminal" evidence="17">
    <location>
        <begin position="39"/>
        <end position="354"/>
    </location>
</feature>
<dbReference type="UniPathway" id="UPA00049">
    <property type="reaction ID" value="UER00061"/>
</dbReference>
<dbReference type="GO" id="GO:0005829">
    <property type="term" value="C:cytosol"/>
    <property type="evidence" value="ECO:0007669"/>
    <property type="project" value="TreeGrafter"/>
</dbReference>
<dbReference type="EMBL" id="JACHHN010000001">
    <property type="protein sequence ID" value="MBB5189874.1"/>
    <property type="molecule type" value="Genomic_DNA"/>
</dbReference>
<evidence type="ECO:0000256" key="1">
    <source>
        <dbReference type="ARBA" id="ARBA00001946"/>
    </source>
</evidence>
<evidence type="ECO:0000259" key="18">
    <source>
        <dbReference type="Pfam" id="PF24877"/>
    </source>
</evidence>
<comment type="similarity">
    <text evidence="2">Belongs to the IlvD/Edd family.</text>
</comment>
<evidence type="ECO:0000256" key="6">
    <source>
        <dbReference type="ARBA" id="ARBA00022842"/>
    </source>
</evidence>
<dbReference type="InterPro" id="IPR056740">
    <property type="entry name" value="ILV_EDD_C"/>
</dbReference>
<dbReference type="Pfam" id="PF00920">
    <property type="entry name" value="ILVD_EDD_N"/>
    <property type="match status" value="1"/>
</dbReference>